<evidence type="ECO:0000313" key="1">
    <source>
        <dbReference type="EMBL" id="KAF5094332.1"/>
    </source>
</evidence>
<sequence>MSASALALSALALTYLDARTLISEDLALIFRTSVAGSAQKRLERQGKCNCFYILEQYAQTQPTAIALRFPKQVKPYSKDPLSTPDSSSSGSLDDLFVIEEYTYKEVYDTVLKYASVLHHQHGVTAQSIVALDCMNRPEFVFMWFACWSLGALVSFINYNLTEHSLVHCVKIAGSTHLFVDNDPKVVALVQPCEFEIKNLGTKIAYIDDPLRAEVQASAPYRASNTDRGKDTKLTDACLLIYTSGTTGKPKATIMPWRKALVSPNLYAASIRLRSSDVVYSAMPLYHSTASFLGLLAAFISGATYVIGHKFSTSTFWTQVKLTQTTYIQYVGETCRYLVNAPPSVDERAHKVVCAYGNGMRPDIWRDFKTRFQINQIGEFYASTESPSALTNFQQGELGVGAIGKYGSFVSAVLYRFRYRIVKMDPEDNTTILRNPKTGFAVATGVNEPGELLARITNPDNVSESFNGYYGNSQATEAKIARNVFTNGDMYFRTGDLVRKDENNFIYFVDRLGDTFRWKSENVSTNEVEEVITAFDNKAHIDQVVVVGVQVPKHEGRAGFAVMALRDPTQLPNPAKFAHYLLAQLPRYAVPVFIKFVDKIAVTHNHKIQKNYYRDNHQFDNLSEQDEKENSSTIWWLQGNTYVPLKRQDWDLISAGRVKL</sequence>
<reference evidence="1 2" key="1">
    <citation type="journal article" date="2020" name="Front. Microbiol.">
        <title>Phenotypic and Genetic Characterization of the Cheese Ripening Yeast Geotrichum candidum.</title>
        <authorList>
            <person name="Perkins V."/>
            <person name="Vignola S."/>
            <person name="Lessard M.H."/>
            <person name="Plante P.L."/>
            <person name="Corbeil J."/>
            <person name="Dugat-Bony E."/>
            <person name="Frenette M."/>
            <person name="Labrie S."/>
        </authorList>
    </citation>
    <scope>NUCLEOTIDE SEQUENCE [LARGE SCALE GENOMIC DNA]</scope>
    <source>
        <strain evidence="1 2">LMA-1147</strain>
    </source>
</reference>
<comment type="caution">
    <text evidence="1">The sequence shown here is derived from an EMBL/GenBank/DDBJ whole genome shotgun (WGS) entry which is preliminary data.</text>
</comment>
<dbReference type="Proteomes" id="UP000744676">
    <property type="component" value="Unassembled WGS sequence"/>
</dbReference>
<dbReference type="EMBL" id="QVQA01000169">
    <property type="protein sequence ID" value="KAF5094332.1"/>
    <property type="molecule type" value="Genomic_DNA"/>
</dbReference>
<accession>A0ACB6V132</accession>
<gene>
    <name evidence="1" type="ORF">D0Z00_003598</name>
</gene>
<keyword evidence="2" id="KW-1185">Reference proteome</keyword>
<organism evidence="1 2">
    <name type="scientific">Geotrichum galactomycetum</name>
    <dbReference type="NCBI Taxonomy" id="27317"/>
    <lineage>
        <taxon>Eukaryota</taxon>
        <taxon>Fungi</taxon>
        <taxon>Dikarya</taxon>
        <taxon>Ascomycota</taxon>
        <taxon>Saccharomycotina</taxon>
        <taxon>Dipodascomycetes</taxon>
        <taxon>Dipodascales</taxon>
        <taxon>Dipodascaceae</taxon>
        <taxon>Geotrichum</taxon>
    </lineage>
</organism>
<protein>
    <submittedName>
        <fullName evidence="1">Uncharacterized protein</fullName>
    </submittedName>
</protein>
<proteinExistence type="predicted"/>
<name>A0ACB6V132_9ASCO</name>
<evidence type="ECO:0000313" key="2">
    <source>
        <dbReference type="Proteomes" id="UP000744676"/>
    </source>
</evidence>